<dbReference type="InterPro" id="IPR006626">
    <property type="entry name" value="PbH1"/>
</dbReference>
<protein>
    <submittedName>
        <fullName evidence="6">Cell surface glycoprotein</fullName>
    </submittedName>
</protein>
<evidence type="ECO:0000256" key="3">
    <source>
        <dbReference type="ARBA" id="ARBA00022786"/>
    </source>
</evidence>
<dbReference type="STRING" id="1434110.MSHOH_3441"/>
<comment type="pathway">
    <text evidence="1">Protein modification; protein ubiquitination.</text>
</comment>
<name>A0A0E3SD22_9EURY</name>
<dbReference type="Gene3D" id="2.160.20.10">
    <property type="entry name" value="Single-stranded right-handed beta-helix, Pectin lyase-like"/>
    <property type="match status" value="4"/>
</dbReference>
<evidence type="ECO:0000256" key="2">
    <source>
        <dbReference type="ARBA" id="ARBA00022737"/>
    </source>
</evidence>
<evidence type="ECO:0000256" key="4">
    <source>
        <dbReference type="SAM" id="Phobius"/>
    </source>
</evidence>
<keyword evidence="4" id="KW-0472">Membrane</keyword>
<keyword evidence="3" id="KW-0833">Ubl conjugation pathway</keyword>
<dbReference type="KEGG" id="mhor:MSHOH_3441"/>
<dbReference type="SUPFAM" id="SSF51126">
    <property type="entry name" value="Pectin lyase-like"/>
    <property type="match status" value="3"/>
</dbReference>
<dbReference type="NCBIfam" id="TIGR03804">
    <property type="entry name" value="para_beta_helix"/>
    <property type="match status" value="10"/>
</dbReference>
<dbReference type="InterPro" id="IPR022441">
    <property type="entry name" value="Para_beta_helix_rpt-2"/>
</dbReference>
<reference evidence="6 7" key="1">
    <citation type="submission" date="2014-07" db="EMBL/GenBank/DDBJ databases">
        <title>Methanogenic archaea and the global carbon cycle.</title>
        <authorList>
            <person name="Henriksen J.R."/>
            <person name="Luke J."/>
            <person name="Reinhart S."/>
            <person name="Benedict M.N."/>
            <person name="Youngblut N.D."/>
            <person name="Metcalf M.E."/>
            <person name="Whitaker R.J."/>
            <person name="Metcalf W.W."/>
        </authorList>
    </citation>
    <scope>NUCLEOTIDE SEQUENCE [LARGE SCALE GENOMIC DNA]</scope>
    <source>
        <strain evidence="6 7">HB-1</strain>
    </source>
</reference>
<dbReference type="SMART" id="SM00710">
    <property type="entry name" value="PbH1"/>
    <property type="match status" value="20"/>
</dbReference>
<dbReference type="Proteomes" id="UP000033101">
    <property type="component" value="Chromosome"/>
</dbReference>
<evidence type="ECO:0000313" key="6">
    <source>
        <dbReference type="EMBL" id="AKB79924.1"/>
    </source>
</evidence>
<feature type="domain" description="Carbohydrate-binding/sugar hydrolysis" evidence="5">
    <location>
        <begin position="611"/>
        <end position="742"/>
    </location>
</feature>
<evidence type="ECO:0000313" key="7">
    <source>
        <dbReference type="Proteomes" id="UP000033101"/>
    </source>
</evidence>
<keyword evidence="7" id="KW-1185">Reference proteome</keyword>
<dbReference type="EMBL" id="CP009516">
    <property type="protein sequence ID" value="AKB79924.1"/>
    <property type="molecule type" value="Genomic_DNA"/>
</dbReference>
<keyword evidence="2" id="KW-0677">Repeat</keyword>
<dbReference type="InterPro" id="IPR012334">
    <property type="entry name" value="Pectin_lyas_fold"/>
</dbReference>
<dbReference type="Pfam" id="PF05048">
    <property type="entry name" value="NosD"/>
    <property type="match status" value="3"/>
</dbReference>
<feature type="transmembrane region" description="Helical" evidence="4">
    <location>
        <begin position="93"/>
        <end position="115"/>
    </location>
</feature>
<gene>
    <name evidence="6" type="ORF">MSHOH_3441</name>
</gene>
<dbReference type="HOGENOM" id="CLU_310721_0_0_2"/>
<dbReference type="PANTHER" id="PTHR22990:SF15">
    <property type="entry name" value="F-BOX ONLY PROTEIN 10"/>
    <property type="match status" value="1"/>
</dbReference>
<dbReference type="InterPro" id="IPR006633">
    <property type="entry name" value="Carb-bd_sugar_hydrolysis-dom"/>
</dbReference>
<dbReference type="SMART" id="SM00722">
    <property type="entry name" value="CASH"/>
    <property type="match status" value="3"/>
</dbReference>
<dbReference type="InterPro" id="IPR051550">
    <property type="entry name" value="SCF-Subunits/Alg-Epimerases"/>
</dbReference>
<dbReference type="InterPro" id="IPR007742">
    <property type="entry name" value="NosD_dom"/>
</dbReference>
<feature type="domain" description="Carbohydrate-binding/sugar hydrolysis" evidence="5">
    <location>
        <begin position="145"/>
        <end position="277"/>
    </location>
</feature>
<dbReference type="PANTHER" id="PTHR22990">
    <property type="entry name" value="F-BOX ONLY PROTEIN"/>
    <property type="match status" value="1"/>
</dbReference>
<dbReference type="AlphaFoldDB" id="A0A0E3SD22"/>
<accession>A0A0E3SD22</accession>
<keyword evidence="4" id="KW-1133">Transmembrane helix</keyword>
<organism evidence="6 7">
    <name type="scientific">Methanosarcina horonobensis HB-1 = JCM 15518</name>
    <dbReference type="NCBI Taxonomy" id="1434110"/>
    <lineage>
        <taxon>Archaea</taxon>
        <taxon>Methanobacteriati</taxon>
        <taxon>Methanobacteriota</taxon>
        <taxon>Stenosarchaea group</taxon>
        <taxon>Methanomicrobia</taxon>
        <taxon>Methanosarcinales</taxon>
        <taxon>Methanosarcinaceae</taxon>
        <taxon>Methanosarcina</taxon>
    </lineage>
</organism>
<keyword evidence="4" id="KW-0812">Transmembrane</keyword>
<dbReference type="InterPro" id="IPR011050">
    <property type="entry name" value="Pectin_lyase_fold/virulence"/>
</dbReference>
<feature type="domain" description="Carbohydrate-binding/sugar hydrolysis" evidence="5">
    <location>
        <begin position="449"/>
        <end position="606"/>
    </location>
</feature>
<dbReference type="PATRIC" id="fig|1434110.4.peg.4416"/>
<sequence length="946" mass="101402">MKLSFFSEYFGFFQILSPRSFLCLKFTGKSTSKSLVNHFSGSFDLSCNTLDKFSHLKFCISSINRIVITVRGFVTESKSFVTEFTMHPVKRGIIIFIAVVAFNFAIAGNAAASVITVNNSTGQVADFISIQAAVNAAGPGDEIIVKPGIYEENIEITKPLTILSESGNPSDTIIQAADNSKDIFGIWANEVSIKGFSIRGSDLAAGIHFFGVTDCLIEHNILSNNSCGIDLYMFSSGNILIDNEVSDSLTGISLGDSSNNTLRNNSIVYCNIGISLFDSPNNTLDNNTVSENNEGISLTGESNGNLLVNSTLKSNKQVGLHIYGTSSNLIYNNYINNTVNVKSELVAGENFWNTTKSEGTNIVGGSYLGGNFWGRPDGTVYPRGVRDTDLDGIFDSMYNIEGRGFIDYLPLKESNSTVITVNNGTDQVADFSSIQAAIDNSYPGDIILVYPGVYVENLEIGVEDLAVISASGNSSDTIIQAASSLDDVFSVTADGVAVNGFCITGNISSSNAGIHLYGVEDCRIENNELFVFGNALQNSSGNYTLTAGNSSNLNPGFGIRLDLSSNNTLDNNKVSYSSACIFLSNSSGNLLLNNRVSNSNYGIWVDSSIDNLLGNNIAADNKIGTYLKNSSRNAVVSSTALNNSGSCINLWNSSENILSNNTASNSSNVCVILHNSSGNSLINNTAAYSSYGIWLDSLSNNNSLNGNRALYNNVGIYLKSSNKNILENNTALNNSKYGISLWNSIQNELGNNTASYSYVSILLHNASMNMIASSTASNSSYGIWFDSLSSNNTLIESEVLDNRIGIYLKASGKNVLTGNNANLNTVYGICLNSSSNNTFNGNRVASNSGYGIYILNSNTNIIYDNYLNNTKNLYFDGKSSGNLWNVNKKPGTNIVGGPFLGGNFWASPKKSGFSQTHLDADGDGICETIYDMGKGNIDHLPLAGSF</sequence>
<evidence type="ECO:0000256" key="1">
    <source>
        <dbReference type="ARBA" id="ARBA00004906"/>
    </source>
</evidence>
<proteinExistence type="predicted"/>
<evidence type="ECO:0000259" key="5">
    <source>
        <dbReference type="SMART" id="SM00722"/>
    </source>
</evidence>